<feature type="region of interest" description="Disordered" evidence="1">
    <location>
        <begin position="44"/>
        <end position="66"/>
    </location>
</feature>
<reference evidence="2 3" key="1">
    <citation type="journal article" date="2019" name="Int. J. Syst. Evol. Microbiol.">
        <title>Streptomyces cadmiisoli sp. nov., a novel actinomycete isolated from cadmium-contaminated soil.</title>
        <authorList>
            <person name="Li K."/>
            <person name="Tang X."/>
            <person name="Zhao J."/>
            <person name="Guo Y."/>
            <person name="Tang Y."/>
            <person name="Gao J."/>
        </authorList>
    </citation>
    <scope>NUCLEOTIDE SEQUENCE [LARGE SCALE GENOMIC DNA]</scope>
    <source>
        <strain evidence="2 3">ZFG47</strain>
    </source>
</reference>
<evidence type="ECO:0000313" key="3">
    <source>
        <dbReference type="Proteomes" id="UP000249616"/>
    </source>
</evidence>
<accession>A0A2Z4J0M7</accession>
<evidence type="ECO:0000313" key="2">
    <source>
        <dbReference type="EMBL" id="AWW38781.1"/>
    </source>
</evidence>
<protein>
    <submittedName>
        <fullName evidence="2">Uncharacterized protein</fullName>
    </submittedName>
</protein>
<gene>
    <name evidence="2" type="ORF">DN051_20675</name>
</gene>
<evidence type="ECO:0000256" key="1">
    <source>
        <dbReference type="SAM" id="MobiDB-lite"/>
    </source>
</evidence>
<dbReference type="AlphaFoldDB" id="A0A2Z4J0M7"/>
<organism evidence="2 3">
    <name type="scientific">Streptomyces cadmiisoli</name>
    <dbReference type="NCBI Taxonomy" id="2184053"/>
    <lineage>
        <taxon>Bacteria</taxon>
        <taxon>Bacillati</taxon>
        <taxon>Actinomycetota</taxon>
        <taxon>Actinomycetes</taxon>
        <taxon>Kitasatosporales</taxon>
        <taxon>Streptomycetaceae</taxon>
        <taxon>Streptomyces</taxon>
        <taxon>Streptomyces aurantiacus group</taxon>
    </lineage>
</organism>
<dbReference type="Proteomes" id="UP000249616">
    <property type="component" value="Chromosome"/>
</dbReference>
<dbReference type="EMBL" id="CP030073">
    <property type="protein sequence ID" value="AWW38781.1"/>
    <property type="molecule type" value="Genomic_DNA"/>
</dbReference>
<name>A0A2Z4J0M7_9ACTN</name>
<proteinExistence type="predicted"/>
<sequence>MGGGILVGIRRLGVALAAGLALVGCGSQTDTALTDAQQVCTNLGYESGTRDDSSKSSDSGTDGWDAAKWTEVADDFNEEANRAARAAREDRRWDKLSNAVTDFQALTELTAKAKDETLPQYDRDDAQAQIDRLGPQEVVRVLDQECRKAQAQ</sequence>
<keyword evidence="3" id="KW-1185">Reference proteome</keyword>
<dbReference type="KEGG" id="scad:DN051_20675"/>